<accession>A0A255YGA4</accession>
<dbReference type="PANTHER" id="PTHR43459:SF1">
    <property type="entry name" value="EG:BACN32G11.4 PROTEIN"/>
    <property type="match status" value="1"/>
</dbReference>
<comment type="caution">
    <text evidence="2">The sequence shown here is derived from an EMBL/GenBank/DDBJ whole genome shotgun (WGS) entry which is preliminary data.</text>
</comment>
<reference evidence="2 3" key="1">
    <citation type="submission" date="2017-07" db="EMBL/GenBank/DDBJ databases">
        <title>Sandarakinorhabdus cyanobacteriorum sp. nov., a novel bacterium isolated from cyanobacterial aggregates in a eutrophic lake.</title>
        <authorList>
            <person name="Cai H."/>
        </authorList>
    </citation>
    <scope>NUCLEOTIDE SEQUENCE [LARGE SCALE GENOMIC DNA]</scope>
    <source>
        <strain evidence="2 3">TH057</strain>
    </source>
</reference>
<dbReference type="Gene3D" id="1.10.12.10">
    <property type="entry name" value="Lyase 2-enoyl-coa Hydratase, Chain A, domain 2"/>
    <property type="match status" value="1"/>
</dbReference>
<dbReference type="GO" id="GO:0003824">
    <property type="term" value="F:catalytic activity"/>
    <property type="evidence" value="ECO:0007669"/>
    <property type="project" value="UniProtKB-ARBA"/>
</dbReference>
<proteinExistence type="inferred from homology"/>
<sequence>MAVRLEVADGIAVISLARPERRNALTQAMLAEIEQLADGMRGRGDVRAVVLRGDGRDFSVGADIGEMEARMASPAPLAEARRAAQLGARVMRAVMGIDQPTVCAIEGIATGGATCLATACDFRIAGASARLGYGEVKIGINLMWHALGPVVALVGPARAKRLVMMGALHGAAELADWGLIDEIVPDGGADARAMALAAELAALPPLAVQMIKRSITALAHALDAAVLHADADQWLLATQGDDFAEAVAAFRERRPGRFTGN</sequence>
<dbReference type="InterPro" id="IPR001753">
    <property type="entry name" value="Enoyl-CoA_hydra/iso"/>
</dbReference>
<dbReference type="CDD" id="cd06558">
    <property type="entry name" value="crotonase-like"/>
    <property type="match status" value="1"/>
</dbReference>
<dbReference type="Pfam" id="PF00378">
    <property type="entry name" value="ECH_1"/>
    <property type="match status" value="1"/>
</dbReference>
<evidence type="ECO:0000256" key="1">
    <source>
        <dbReference type="ARBA" id="ARBA00005254"/>
    </source>
</evidence>
<organism evidence="2 3">
    <name type="scientific">Sandarakinorhabdus cyanobacteriorum</name>
    <dbReference type="NCBI Taxonomy" id="1981098"/>
    <lineage>
        <taxon>Bacteria</taxon>
        <taxon>Pseudomonadati</taxon>
        <taxon>Pseudomonadota</taxon>
        <taxon>Alphaproteobacteria</taxon>
        <taxon>Sphingomonadales</taxon>
        <taxon>Sphingosinicellaceae</taxon>
        <taxon>Sandarakinorhabdus</taxon>
    </lineage>
</organism>
<dbReference type="AlphaFoldDB" id="A0A255YGA4"/>
<dbReference type="Proteomes" id="UP000216991">
    <property type="component" value="Unassembled WGS sequence"/>
</dbReference>
<keyword evidence="3" id="KW-1185">Reference proteome</keyword>
<dbReference type="InterPro" id="IPR029045">
    <property type="entry name" value="ClpP/crotonase-like_dom_sf"/>
</dbReference>
<evidence type="ECO:0000313" key="3">
    <source>
        <dbReference type="Proteomes" id="UP000216991"/>
    </source>
</evidence>
<dbReference type="SUPFAM" id="SSF52096">
    <property type="entry name" value="ClpP/crotonase"/>
    <property type="match status" value="1"/>
</dbReference>
<name>A0A255YGA4_9SPHN</name>
<gene>
    <name evidence="2" type="ORF">CHU93_09325</name>
</gene>
<protein>
    <submittedName>
        <fullName evidence="2">Enoyl-CoA hydratase</fullName>
    </submittedName>
</protein>
<dbReference type="PANTHER" id="PTHR43459">
    <property type="entry name" value="ENOYL-COA HYDRATASE"/>
    <property type="match status" value="1"/>
</dbReference>
<dbReference type="InterPro" id="IPR014748">
    <property type="entry name" value="Enoyl-CoA_hydra_C"/>
</dbReference>
<comment type="similarity">
    <text evidence="1">Belongs to the enoyl-CoA hydratase/isomerase family.</text>
</comment>
<dbReference type="RefSeq" id="WP_094473811.1">
    <property type="nucleotide sequence ID" value="NZ_NOXT01000110.1"/>
</dbReference>
<dbReference type="Gene3D" id="3.90.226.10">
    <property type="entry name" value="2-enoyl-CoA Hydratase, Chain A, domain 1"/>
    <property type="match status" value="1"/>
</dbReference>
<dbReference type="OrthoDB" id="9802898at2"/>
<evidence type="ECO:0000313" key="2">
    <source>
        <dbReference type="EMBL" id="OYQ28302.1"/>
    </source>
</evidence>
<dbReference type="EMBL" id="NOXT01000110">
    <property type="protein sequence ID" value="OYQ28302.1"/>
    <property type="molecule type" value="Genomic_DNA"/>
</dbReference>